<dbReference type="InterPro" id="IPR007052">
    <property type="entry name" value="CS_dom"/>
</dbReference>
<dbReference type="Proteomes" id="UP001498771">
    <property type="component" value="Unassembled WGS sequence"/>
</dbReference>
<comment type="caution">
    <text evidence="4">The sequence shown here is derived from an EMBL/GenBank/DDBJ whole genome shotgun (WGS) entry which is preliminary data.</text>
</comment>
<sequence length="187" mass="21380">MQSDKPEQSKEELAAAIAKEQMEQDALPYKWTQVLEELTVTVPVPPGTRSRDLSIKITRTHLLVSLKTNPTPLIDDDFYKDVKVDDSTWTLDDQKEVTLTIAKASGLEWWPHVVKSAPKIDVARIQPENSKLSDLDGETRSMVEKMMFDQQQKQMGKPTSDEMKKEDILKKFQAQHPELDFSKAKIQ</sequence>
<evidence type="ECO:0000259" key="3">
    <source>
        <dbReference type="PROSITE" id="PS51203"/>
    </source>
</evidence>
<dbReference type="PANTHER" id="PTHR12356">
    <property type="entry name" value="NUCLEAR MOVEMENT PROTEIN NUDC"/>
    <property type="match status" value="1"/>
</dbReference>
<dbReference type="GeneID" id="90040220"/>
<keyword evidence="2" id="KW-0963">Cytoplasm</keyword>
<evidence type="ECO:0000256" key="1">
    <source>
        <dbReference type="ARBA" id="ARBA00004496"/>
    </source>
</evidence>
<dbReference type="RefSeq" id="XP_064770045.1">
    <property type="nucleotide sequence ID" value="XM_064914708.1"/>
</dbReference>
<evidence type="ECO:0000313" key="5">
    <source>
        <dbReference type="Proteomes" id="UP001498771"/>
    </source>
</evidence>
<evidence type="ECO:0000256" key="2">
    <source>
        <dbReference type="ARBA" id="ARBA00022490"/>
    </source>
</evidence>
<protein>
    <submittedName>
        <fullName evidence="4">HSP20-like chaperone</fullName>
    </submittedName>
</protein>
<dbReference type="InterPro" id="IPR008978">
    <property type="entry name" value="HSP20-like_chaperone"/>
</dbReference>
<dbReference type="Pfam" id="PF04969">
    <property type="entry name" value="CS"/>
    <property type="match status" value="1"/>
</dbReference>
<dbReference type="CDD" id="cd06467">
    <property type="entry name" value="p23_NUDC_like"/>
    <property type="match status" value="1"/>
</dbReference>
<accession>A0ABR1FB74</accession>
<dbReference type="InterPro" id="IPR037898">
    <property type="entry name" value="NudC_fam"/>
</dbReference>
<keyword evidence="5" id="KW-1185">Reference proteome</keyword>
<proteinExistence type="predicted"/>
<gene>
    <name evidence="4" type="ORF">BZA70DRAFT_300496</name>
</gene>
<dbReference type="PROSITE" id="PS51203">
    <property type="entry name" value="CS"/>
    <property type="match status" value="1"/>
</dbReference>
<organism evidence="4 5">
    <name type="scientific">Myxozyma melibiosi</name>
    <dbReference type="NCBI Taxonomy" id="54550"/>
    <lineage>
        <taxon>Eukaryota</taxon>
        <taxon>Fungi</taxon>
        <taxon>Dikarya</taxon>
        <taxon>Ascomycota</taxon>
        <taxon>Saccharomycotina</taxon>
        <taxon>Lipomycetes</taxon>
        <taxon>Lipomycetales</taxon>
        <taxon>Lipomycetaceae</taxon>
        <taxon>Myxozyma</taxon>
    </lineage>
</organism>
<evidence type="ECO:0000313" key="4">
    <source>
        <dbReference type="EMBL" id="KAK7207012.1"/>
    </source>
</evidence>
<dbReference type="Gene3D" id="2.60.40.790">
    <property type="match status" value="1"/>
</dbReference>
<dbReference type="PANTHER" id="PTHR12356:SF3">
    <property type="entry name" value="NUCLEAR MIGRATION PROTEIN NUDC"/>
    <property type="match status" value="1"/>
</dbReference>
<dbReference type="SUPFAM" id="SSF49764">
    <property type="entry name" value="HSP20-like chaperones"/>
    <property type="match status" value="1"/>
</dbReference>
<reference evidence="4 5" key="1">
    <citation type="submission" date="2024-03" db="EMBL/GenBank/DDBJ databases">
        <title>Genome-scale model development and genomic sequencing of the oleaginous clade Lipomyces.</title>
        <authorList>
            <consortium name="Lawrence Berkeley National Laboratory"/>
            <person name="Czajka J.J."/>
            <person name="Han Y."/>
            <person name="Kim J."/>
            <person name="Mondo S.J."/>
            <person name="Hofstad B.A."/>
            <person name="Robles A."/>
            <person name="Haridas S."/>
            <person name="Riley R."/>
            <person name="LaButti K."/>
            <person name="Pangilinan J."/>
            <person name="Andreopoulos W."/>
            <person name="Lipzen A."/>
            <person name="Yan J."/>
            <person name="Wang M."/>
            <person name="Ng V."/>
            <person name="Grigoriev I.V."/>
            <person name="Spatafora J.W."/>
            <person name="Magnuson J.K."/>
            <person name="Baker S.E."/>
            <person name="Pomraning K.R."/>
        </authorList>
    </citation>
    <scope>NUCLEOTIDE SEQUENCE [LARGE SCALE GENOMIC DNA]</scope>
    <source>
        <strain evidence="4 5">Phaff 52-87</strain>
    </source>
</reference>
<feature type="domain" description="CS" evidence="3">
    <location>
        <begin position="24"/>
        <end position="114"/>
    </location>
</feature>
<name>A0ABR1FB74_9ASCO</name>
<comment type="subcellular location">
    <subcellularLocation>
        <location evidence="1">Cytoplasm</location>
    </subcellularLocation>
</comment>
<dbReference type="EMBL" id="JBBJBU010000001">
    <property type="protein sequence ID" value="KAK7207012.1"/>
    <property type="molecule type" value="Genomic_DNA"/>
</dbReference>